<dbReference type="AlphaFoldDB" id="A0A0R1ZHB1"/>
<dbReference type="InterPro" id="IPR009681">
    <property type="entry name" value="Phage_TAC_Siphoviridae"/>
</dbReference>
<accession>A0A0R1ZHB1</accession>
<organism evidence="1 2">
    <name type="scientific">Ligilactobacillus araffinosus DSM 20653</name>
    <dbReference type="NCBI Taxonomy" id="1423820"/>
    <lineage>
        <taxon>Bacteria</taxon>
        <taxon>Bacillati</taxon>
        <taxon>Bacillota</taxon>
        <taxon>Bacilli</taxon>
        <taxon>Lactobacillales</taxon>
        <taxon>Lactobacillaceae</taxon>
        <taxon>Ligilactobacillus</taxon>
    </lineage>
</organism>
<evidence type="ECO:0000313" key="2">
    <source>
        <dbReference type="Proteomes" id="UP000051291"/>
    </source>
</evidence>
<dbReference type="Proteomes" id="UP000051291">
    <property type="component" value="Unassembled WGS sequence"/>
</dbReference>
<keyword evidence="2" id="KW-1185">Reference proteome</keyword>
<evidence type="ECO:0000313" key="1">
    <source>
        <dbReference type="EMBL" id="KRM52340.1"/>
    </source>
</evidence>
<dbReference type="Pfam" id="PF06896">
    <property type="entry name" value="Phage_TAC_3"/>
    <property type="match status" value="1"/>
</dbReference>
<reference evidence="1 2" key="1">
    <citation type="journal article" date="2015" name="Genome Announc.">
        <title>Expanding the biotechnology potential of lactobacilli through comparative genomics of 213 strains and associated genera.</title>
        <authorList>
            <person name="Sun Z."/>
            <person name="Harris H.M."/>
            <person name="McCann A."/>
            <person name="Guo C."/>
            <person name="Argimon S."/>
            <person name="Zhang W."/>
            <person name="Yang X."/>
            <person name="Jeffery I.B."/>
            <person name="Cooney J.C."/>
            <person name="Kagawa T.F."/>
            <person name="Liu W."/>
            <person name="Song Y."/>
            <person name="Salvetti E."/>
            <person name="Wrobel A."/>
            <person name="Rasinkangas P."/>
            <person name="Parkhill J."/>
            <person name="Rea M.C."/>
            <person name="O'Sullivan O."/>
            <person name="Ritari J."/>
            <person name="Douillard F.P."/>
            <person name="Paul Ross R."/>
            <person name="Yang R."/>
            <person name="Briner A.E."/>
            <person name="Felis G.E."/>
            <person name="de Vos W.M."/>
            <person name="Barrangou R."/>
            <person name="Klaenhammer T.R."/>
            <person name="Caufield P.W."/>
            <person name="Cui Y."/>
            <person name="Zhang H."/>
            <person name="O'Toole P.W."/>
        </authorList>
    </citation>
    <scope>NUCLEOTIDE SEQUENCE [LARGE SCALE GENOMIC DNA]</scope>
    <source>
        <strain evidence="1 2">DSM 20653</strain>
    </source>
</reference>
<dbReference type="RefSeq" id="WP_057906691.1">
    <property type="nucleotide sequence ID" value="NZ_AYYZ01000025.1"/>
</dbReference>
<sequence>MKITLEKLPFKKKTYDIKQSVKNMRKTYKLQLVFSQNGDMENKTDEELVEQMLDTFDEAINYVSSLLKLNDKQTDELEDLSQDELLDTANKIAMSLMGIKEEDIKEDNKKK</sequence>
<name>A0A0R1ZHB1_9LACO</name>
<comment type="caution">
    <text evidence="1">The sequence shown here is derived from an EMBL/GenBank/DDBJ whole genome shotgun (WGS) entry which is preliminary data.</text>
</comment>
<gene>
    <name evidence="1" type="ORF">FC64_GL000766</name>
</gene>
<dbReference type="PATRIC" id="fig|1423820.4.peg.778"/>
<proteinExistence type="predicted"/>
<dbReference type="STRING" id="1423820.FC64_GL000766"/>
<dbReference type="EMBL" id="AYYZ01000025">
    <property type="protein sequence ID" value="KRM52340.1"/>
    <property type="molecule type" value="Genomic_DNA"/>
</dbReference>
<protein>
    <submittedName>
        <fullName evidence="1">Uncharacterized protein</fullName>
    </submittedName>
</protein>